<reference evidence="7" key="1">
    <citation type="submission" date="2020-12" db="EMBL/GenBank/DDBJ databases">
        <title>The genome sequence of Inhella sp. 4Y17.</title>
        <authorList>
            <person name="Liu Y."/>
        </authorList>
    </citation>
    <scope>NUCLEOTIDE SEQUENCE</scope>
    <source>
        <strain evidence="7">4Y10</strain>
    </source>
</reference>
<dbReference type="CDD" id="cd13539">
    <property type="entry name" value="PBP2_AvModA"/>
    <property type="match status" value="1"/>
</dbReference>
<dbReference type="Gene3D" id="3.40.190.10">
    <property type="entry name" value="Periplasmic binding protein-like II"/>
    <property type="match status" value="2"/>
</dbReference>
<gene>
    <name evidence="7" type="primary">modA</name>
    <name evidence="7" type="ORF">I7X43_03535</name>
</gene>
<dbReference type="GO" id="GO:0030973">
    <property type="term" value="F:molybdate ion binding"/>
    <property type="evidence" value="ECO:0007669"/>
    <property type="project" value="InterPro"/>
</dbReference>
<comment type="caution">
    <text evidence="7">The sequence shown here is derived from an EMBL/GenBank/DDBJ whole genome shotgun (WGS) entry which is preliminary data.</text>
</comment>
<evidence type="ECO:0000256" key="2">
    <source>
        <dbReference type="ARBA" id="ARBA00022505"/>
    </source>
</evidence>
<proteinExistence type="inferred from homology"/>
<dbReference type="InterPro" id="IPR005950">
    <property type="entry name" value="ModA"/>
</dbReference>
<dbReference type="PANTHER" id="PTHR30632">
    <property type="entry name" value="MOLYBDATE-BINDING PERIPLASMIC PROTEIN"/>
    <property type="match status" value="1"/>
</dbReference>
<organism evidence="7 8">
    <name type="scientific">Inhella gelatinilytica</name>
    <dbReference type="NCBI Taxonomy" id="2795030"/>
    <lineage>
        <taxon>Bacteria</taxon>
        <taxon>Pseudomonadati</taxon>
        <taxon>Pseudomonadota</taxon>
        <taxon>Betaproteobacteria</taxon>
        <taxon>Burkholderiales</taxon>
        <taxon>Sphaerotilaceae</taxon>
        <taxon>Inhella</taxon>
    </lineage>
</organism>
<dbReference type="Pfam" id="PF13531">
    <property type="entry name" value="SBP_bac_11"/>
    <property type="match status" value="1"/>
</dbReference>
<evidence type="ECO:0000313" key="8">
    <source>
        <dbReference type="Proteomes" id="UP000620139"/>
    </source>
</evidence>
<dbReference type="PROSITE" id="PS51318">
    <property type="entry name" value="TAT"/>
    <property type="match status" value="1"/>
</dbReference>
<dbReference type="GO" id="GO:0015689">
    <property type="term" value="P:molybdate ion transport"/>
    <property type="evidence" value="ECO:0007669"/>
    <property type="project" value="InterPro"/>
</dbReference>
<protein>
    <submittedName>
        <fullName evidence="7">Molybdate ABC transporter substrate-binding protein</fullName>
    </submittedName>
</protein>
<dbReference type="GO" id="GO:1901359">
    <property type="term" value="F:tungstate binding"/>
    <property type="evidence" value="ECO:0007669"/>
    <property type="project" value="UniProtKB-ARBA"/>
</dbReference>
<dbReference type="PIRSF" id="PIRSF004846">
    <property type="entry name" value="ModA"/>
    <property type="match status" value="1"/>
</dbReference>
<keyword evidence="8" id="KW-1185">Reference proteome</keyword>
<feature type="binding site" evidence="6">
    <location>
        <position position="68"/>
    </location>
    <ligand>
        <name>molybdate</name>
        <dbReference type="ChEBI" id="CHEBI:36264"/>
    </ligand>
</feature>
<accession>A0A931NCU7</accession>
<dbReference type="InterPro" id="IPR050682">
    <property type="entry name" value="ModA/WtpA"/>
</dbReference>
<dbReference type="InterPro" id="IPR006311">
    <property type="entry name" value="TAT_signal"/>
</dbReference>
<sequence>MSPCLPRPRDRRTLLLAGVGAIFGGRAGAQPAGPRVAAASDLQVALEEIADGFAARGGARPRLSYGSSGQLQQQIRQGAPFDLFFSADETLVLTLAREGWSADEGWVYGRGRLALYVPQGSALAGLPPQQALAAPELKRLALANPDHAPYGRAAQQALQHLGLWATWAPRVVRAENVAQAAQFVATGNADAGLVALALVLAPRYAGRGVHQALPEAWHVPLRQRLVRRKGSGEPARAFDEYLRSAEARAVLRRYGFEA</sequence>
<dbReference type="InterPro" id="IPR044084">
    <property type="entry name" value="AvModA-like_subst-bd"/>
</dbReference>
<evidence type="ECO:0000256" key="1">
    <source>
        <dbReference type="ARBA" id="ARBA00009175"/>
    </source>
</evidence>
<dbReference type="NCBIfam" id="TIGR01256">
    <property type="entry name" value="modA"/>
    <property type="match status" value="1"/>
</dbReference>
<keyword evidence="4" id="KW-0732">Signal</keyword>
<comment type="similarity">
    <text evidence="1">Belongs to the bacterial solute-binding protein ModA family.</text>
</comment>
<dbReference type="SUPFAM" id="SSF53850">
    <property type="entry name" value="Periplasmic binding protein-like II"/>
    <property type="match status" value="1"/>
</dbReference>
<comment type="subunit">
    <text evidence="5">The complex is composed of two ATP-binding proteins (ModC), two transmembrane proteins (ModB) and a solute-binding protein (ModA).</text>
</comment>
<evidence type="ECO:0000313" key="7">
    <source>
        <dbReference type="EMBL" id="MBH9551914.1"/>
    </source>
</evidence>
<dbReference type="FunFam" id="3.40.190.10:FF:000035">
    <property type="entry name" value="Molybdate ABC transporter substrate-binding protein"/>
    <property type="match status" value="1"/>
</dbReference>
<name>A0A931NCU7_9BURK</name>
<feature type="binding site" evidence="6">
    <location>
        <position position="177"/>
    </location>
    <ligand>
        <name>molybdate</name>
        <dbReference type="ChEBI" id="CHEBI:36264"/>
    </ligand>
</feature>
<evidence type="ECO:0000256" key="6">
    <source>
        <dbReference type="PIRSR" id="PIRSR004846-1"/>
    </source>
</evidence>
<dbReference type="AlphaFoldDB" id="A0A931NCU7"/>
<dbReference type="GO" id="GO:0046872">
    <property type="term" value="F:metal ion binding"/>
    <property type="evidence" value="ECO:0007669"/>
    <property type="project" value="UniProtKB-KW"/>
</dbReference>
<dbReference type="PANTHER" id="PTHR30632:SF14">
    <property type="entry name" value="TUNGSTATE_MOLYBDATE_CHROMATE-BINDING PROTEIN MODA"/>
    <property type="match status" value="1"/>
</dbReference>
<dbReference type="Proteomes" id="UP000620139">
    <property type="component" value="Unassembled WGS sequence"/>
</dbReference>
<evidence type="ECO:0000256" key="4">
    <source>
        <dbReference type="ARBA" id="ARBA00022729"/>
    </source>
</evidence>
<dbReference type="EMBL" id="JAEDAL010000001">
    <property type="protein sequence ID" value="MBH9551914.1"/>
    <property type="molecule type" value="Genomic_DNA"/>
</dbReference>
<keyword evidence="2 6" id="KW-0500">Molybdenum</keyword>
<evidence type="ECO:0000256" key="3">
    <source>
        <dbReference type="ARBA" id="ARBA00022723"/>
    </source>
</evidence>
<evidence type="ECO:0000256" key="5">
    <source>
        <dbReference type="ARBA" id="ARBA00062515"/>
    </source>
</evidence>
<keyword evidence="3 6" id="KW-0479">Metal-binding</keyword>